<feature type="domain" description="2-oxoacid dehydrogenase acyltransferase catalytic" evidence="5">
    <location>
        <begin position="53"/>
        <end position="281"/>
    </location>
</feature>
<reference evidence="6 7" key="1">
    <citation type="submission" date="2024-09" db="EMBL/GenBank/DDBJ databases">
        <authorList>
            <person name="Sun Q."/>
            <person name="Mori K."/>
        </authorList>
    </citation>
    <scope>NUCLEOTIDE SEQUENCE [LARGE SCALE GENOMIC DNA]</scope>
    <source>
        <strain evidence="6 7">JCM 15389</strain>
    </source>
</reference>
<evidence type="ECO:0000256" key="1">
    <source>
        <dbReference type="ARBA" id="ARBA00001938"/>
    </source>
</evidence>
<dbReference type="SUPFAM" id="SSF52777">
    <property type="entry name" value="CoA-dependent acyltransferases"/>
    <property type="match status" value="1"/>
</dbReference>
<evidence type="ECO:0000256" key="4">
    <source>
        <dbReference type="SAM" id="MobiDB-lite"/>
    </source>
</evidence>
<sequence length="288" mass="30544">PVAAPSAGTPAPTASPTGSVASGALRSPDLPASRPAEVSRVVPGGASMVAGPDDQVVPFSNIRRRTAEHMVRSKATSPHTLVVTEADFEAVDRVRAAVGERFREEEGFSLTYLPFVARAVIEALRRWPHLNASVGDDSLVVHRRIHLGIAVDLSFEGLVAPVVHDADALSVRGLARAIRDLATRARSKQLSPDDLAGGTFTITNPGPYGTLLTGPIINQPQVAILSTDTVRRRPVVATLPDGSEAIVIHSVGLLSLTWDHRAVDGAYAAAFVHDVAELIASYDWSREL</sequence>
<keyword evidence="7" id="KW-1185">Reference proteome</keyword>
<dbReference type="Pfam" id="PF00198">
    <property type="entry name" value="2-oxoacid_dh"/>
    <property type="match status" value="1"/>
</dbReference>
<dbReference type="PANTHER" id="PTHR43178:SF5">
    <property type="entry name" value="LIPOAMIDE ACYLTRANSFERASE COMPONENT OF BRANCHED-CHAIN ALPHA-KETO ACID DEHYDROGENASE COMPLEX, MITOCHONDRIAL"/>
    <property type="match status" value="1"/>
</dbReference>
<dbReference type="InterPro" id="IPR001078">
    <property type="entry name" value="2-oxoacid_DH_actylTfrase"/>
</dbReference>
<evidence type="ECO:0000313" key="7">
    <source>
        <dbReference type="Proteomes" id="UP001589788"/>
    </source>
</evidence>
<protein>
    <submittedName>
        <fullName evidence="6">2-oxo acid dehydrogenase subunit E2</fullName>
    </submittedName>
</protein>
<dbReference type="PANTHER" id="PTHR43178">
    <property type="entry name" value="DIHYDROLIPOAMIDE ACETYLTRANSFERASE COMPONENT OF PYRUVATE DEHYDROGENASE COMPLEX"/>
    <property type="match status" value="1"/>
</dbReference>
<evidence type="ECO:0000256" key="3">
    <source>
        <dbReference type="ARBA" id="ARBA00023315"/>
    </source>
</evidence>
<comment type="cofactor">
    <cofactor evidence="1">
        <name>(R)-lipoate</name>
        <dbReference type="ChEBI" id="CHEBI:83088"/>
    </cofactor>
</comment>
<dbReference type="InterPro" id="IPR023213">
    <property type="entry name" value="CAT-like_dom_sf"/>
</dbReference>
<proteinExistence type="predicted"/>
<name>A0ABV6C522_9ACTN</name>
<dbReference type="InterPro" id="IPR050743">
    <property type="entry name" value="2-oxoacid_DH_E2_comp"/>
</dbReference>
<feature type="non-terminal residue" evidence="6">
    <location>
        <position position="1"/>
    </location>
</feature>
<evidence type="ECO:0000259" key="5">
    <source>
        <dbReference type="Pfam" id="PF00198"/>
    </source>
</evidence>
<dbReference type="Proteomes" id="UP001589788">
    <property type="component" value="Unassembled WGS sequence"/>
</dbReference>
<gene>
    <name evidence="6" type="ORF">ACFFRE_09590</name>
</gene>
<dbReference type="EMBL" id="JBHLYQ010000097">
    <property type="protein sequence ID" value="MFC0082393.1"/>
    <property type="molecule type" value="Genomic_DNA"/>
</dbReference>
<evidence type="ECO:0000313" key="6">
    <source>
        <dbReference type="EMBL" id="MFC0082393.1"/>
    </source>
</evidence>
<accession>A0ABV6C522</accession>
<keyword evidence="3" id="KW-0012">Acyltransferase</keyword>
<comment type="caution">
    <text evidence="6">The sequence shown here is derived from an EMBL/GenBank/DDBJ whole genome shotgun (WGS) entry which is preliminary data.</text>
</comment>
<evidence type="ECO:0000256" key="2">
    <source>
        <dbReference type="ARBA" id="ARBA00022679"/>
    </source>
</evidence>
<feature type="region of interest" description="Disordered" evidence="4">
    <location>
        <begin position="1"/>
        <end position="38"/>
    </location>
</feature>
<organism evidence="6 7">
    <name type="scientific">Aciditerrimonas ferrireducens</name>
    <dbReference type="NCBI Taxonomy" id="667306"/>
    <lineage>
        <taxon>Bacteria</taxon>
        <taxon>Bacillati</taxon>
        <taxon>Actinomycetota</taxon>
        <taxon>Acidimicrobiia</taxon>
        <taxon>Acidimicrobiales</taxon>
        <taxon>Acidimicrobiaceae</taxon>
        <taxon>Aciditerrimonas</taxon>
    </lineage>
</organism>
<dbReference type="RefSeq" id="WP_377789965.1">
    <property type="nucleotide sequence ID" value="NZ_JBHLYQ010000097.1"/>
</dbReference>
<keyword evidence="2" id="KW-0808">Transferase</keyword>
<feature type="compositionally biased region" description="Low complexity" evidence="4">
    <location>
        <begin position="1"/>
        <end position="22"/>
    </location>
</feature>
<dbReference type="Gene3D" id="3.30.559.10">
    <property type="entry name" value="Chloramphenicol acetyltransferase-like domain"/>
    <property type="match status" value="1"/>
</dbReference>